<dbReference type="RefSeq" id="WP_035194172.1">
    <property type="nucleotide sequence ID" value="NZ_CCCS020000049.1"/>
</dbReference>
<accession>A0A060URI3</accession>
<evidence type="ECO:0000313" key="3">
    <source>
        <dbReference type="Proteomes" id="UP000193925"/>
    </source>
</evidence>
<reference evidence="1" key="1">
    <citation type="submission" date="2014-03" db="EMBL/GenBank/DDBJ databases">
        <authorList>
            <person name="Genoscope - CEA"/>
        </authorList>
    </citation>
    <scope>NUCLEOTIDE SEQUENCE [LARGE SCALE GENOMIC DNA]</scope>
    <source>
        <strain evidence="1">CF27</strain>
    </source>
</reference>
<gene>
    <name evidence="2" type="ORF">AFERRI_50805</name>
    <name evidence="1" type="ORF">AFERRI_530137</name>
</gene>
<dbReference type="Proteomes" id="UP000193925">
    <property type="component" value="Chromosome AFERRI"/>
</dbReference>
<proteinExistence type="predicted"/>
<dbReference type="EMBL" id="LT841305">
    <property type="protein sequence ID" value="SMH67603.1"/>
    <property type="molecule type" value="Genomic_DNA"/>
</dbReference>
<evidence type="ECO:0000313" key="2">
    <source>
        <dbReference type="EMBL" id="SMH67603.1"/>
    </source>
</evidence>
<protein>
    <submittedName>
        <fullName evidence="1">Uncharacterized protein</fullName>
    </submittedName>
</protein>
<reference evidence="1" key="2">
    <citation type="submission" date="2014-07" db="EMBL/GenBank/DDBJ databases">
        <title>Initial genome analysis of the psychrotolerant acidophile Acidithiobacillus ferrivorans CF27: insights into iron and sulfur oxidation pathways and into biofilm formation.</title>
        <authorList>
            <person name="Talla E."/>
            <person name="Hedrich S."/>
            <person name="Mangenot S."/>
            <person name="Ji B."/>
            <person name="Johnson D.B."/>
            <person name="Barbe V."/>
            <person name="Bonnefoy V."/>
        </authorList>
    </citation>
    <scope>NUCLEOTIDE SEQUENCE [LARGE SCALE GENOMIC DNA]</scope>
    <source>
        <strain evidence="1">CF27</strain>
    </source>
</reference>
<sequence>MKRLKLPRTLANALLADLQSGVGEGLIGAAADVPISVYPCPPADFAAVLAVIRSRGETPFARYAHAATPIADSVPTHTPYQILLAAGIKGVIVLRAFIVAGDGASWRELDIELDHD</sequence>
<dbReference type="EMBL" id="CCCS020000049">
    <property type="protein sequence ID" value="CDQ11242.1"/>
    <property type="molecule type" value="Genomic_DNA"/>
</dbReference>
<dbReference type="AlphaFoldDB" id="A0A060URI3"/>
<organism evidence="1">
    <name type="scientific">Acidithiobacillus ferrivorans</name>
    <dbReference type="NCBI Taxonomy" id="160808"/>
    <lineage>
        <taxon>Bacteria</taxon>
        <taxon>Pseudomonadati</taxon>
        <taxon>Pseudomonadota</taxon>
        <taxon>Acidithiobacillia</taxon>
        <taxon>Acidithiobacillales</taxon>
        <taxon>Acidithiobacillaceae</taxon>
        <taxon>Acidithiobacillus</taxon>
    </lineage>
</organism>
<reference evidence="2 3" key="3">
    <citation type="submission" date="2017-03" db="EMBL/GenBank/DDBJ databases">
        <authorList>
            <person name="Regsiter A."/>
            <person name="William W."/>
        </authorList>
    </citation>
    <scope>NUCLEOTIDE SEQUENCE [LARGE SCALE GENOMIC DNA]</scope>
    <source>
        <strain evidence="2">PRJEB5721</strain>
    </source>
</reference>
<evidence type="ECO:0000313" key="1">
    <source>
        <dbReference type="EMBL" id="CDQ11242.1"/>
    </source>
</evidence>
<keyword evidence="3" id="KW-1185">Reference proteome</keyword>
<name>A0A060URI3_9PROT</name>